<keyword evidence="1" id="KW-1133">Transmembrane helix</keyword>
<reference evidence="2" key="1">
    <citation type="journal article" date="2019" name="Sci. Rep.">
        <title>Draft genome of Tanacetum cinerariifolium, the natural source of mosquito coil.</title>
        <authorList>
            <person name="Yamashiro T."/>
            <person name="Shiraishi A."/>
            <person name="Satake H."/>
            <person name="Nakayama K."/>
        </authorList>
    </citation>
    <scope>NUCLEOTIDE SEQUENCE</scope>
</reference>
<evidence type="ECO:0000313" key="2">
    <source>
        <dbReference type="EMBL" id="GEU51167.1"/>
    </source>
</evidence>
<protein>
    <submittedName>
        <fullName evidence="2">Zinc finger, RING/FYVE/PHD-type</fullName>
    </submittedName>
</protein>
<feature type="transmembrane region" description="Helical" evidence="1">
    <location>
        <begin position="152"/>
        <end position="172"/>
    </location>
</feature>
<keyword evidence="1" id="KW-0812">Transmembrane</keyword>
<accession>A0A6L2KR43</accession>
<comment type="caution">
    <text evidence="2">The sequence shown here is derived from an EMBL/GenBank/DDBJ whole genome shotgun (WGS) entry which is preliminary data.</text>
</comment>
<feature type="transmembrane region" description="Helical" evidence="1">
    <location>
        <begin position="12"/>
        <end position="42"/>
    </location>
</feature>
<sequence>MRQVCCSVVSAVVFRLLFVFFMLEFGVVGATLGAIAGVVIGWSHNTRFMQNAIIGAVSGTALSYKLTKATFDHLNSDDDDELGLAVNLVMIIYRHLKIILGGDEHKIMGFYKAPFGKGIWIDRSCLIDLSIMFFETFLLGFRFVEALPMCDLATMGGVVITLGAGIGSLALISNDVHRWGYSYVACMEAGCIILLVSVDACASMDDYGSDMDIKGYYAFLDAAL</sequence>
<keyword evidence="1" id="KW-0472">Membrane</keyword>
<name>A0A6L2KR43_TANCI</name>
<feature type="transmembrane region" description="Helical" evidence="1">
    <location>
        <begin position="179"/>
        <end position="198"/>
    </location>
</feature>
<feature type="transmembrane region" description="Helical" evidence="1">
    <location>
        <begin position="120"/>
        <end position="140"/>
    </location>
</feature>
<dbReference type="EMBL" id="BKCJ010002824">
    <property type="protein sequence ID" value="GEU51167.1"/>
    <property type="molecule type" value="Genomic_DNA"/>
</dbReference>
<evidence type="ECO:0000256" key="1">
    <source>
        <dbReference type="SAM" id="Phobius"/>
    </source>
</evidence>
<organism evidence="2">
    <name type="scientific">Tanacetum cinerariifolium</name>
    <name type="common">Dalmatian daisy</name>
    <name type="synonym">Chrysanthemum cinerariifolium</name>
    <dbReference type="NCBI Taxonomy" id="118510"/>
    <lineage>
        <taxon>Eukaryota</taxon>
        <taxon>Viridiplantae</taxon>
        <taxon>Streptophyta</taxon>
        <taxon>Embryophyta</taxon>
        <taxon>Tracheophyta</taxon>
        <taxon>Spermatophyta</taxon>
        <taxon>Magnoliopsida</taxon>
        <taxon>eudicotyledons</taxon>
        <taxon>Gunneridae</taxon>
        <taxon>Pentapetalae</taxon>
        <taxon>asterids</taxon>
        <taxon>campanulids</taxon>
        <taxon>Asterales</taxon>
        <taxon>Asteraceae</taxon>
        <taxon>Asteroideae</taxon>
        <taxon>Anthemideae</taxon>
        <taxon>Anthemidinae</taxon>
        <taxon>Tanacetum</taxon>
    </lineage>
</organism>
<proteinExistence type="predicted"/>
<gene>
    <name evidence="2" type="ORF">Tci_023145</name>
</gene>
<dbReference type="AlphaFoldDB" id="A0A6L2KR43"/>